<dbReference type="OrthoDB" id="3728558at2759"/>
<evidence type="ECO:0000259" key="1">
    <source>
        <dbReference type="Pfam" id="PF20183"/>
    </source>
</evidence>
<sequence>MSPQSYQNSTFYWEYLPPELRTIVLGLLLANLNEETTIPPRYHILSAYATVCREWQYFFERRNFRTLTLHQSDLPEFNSIVQGQRRFFLQWIWLRLELPEYDCRLCNKPESTVEINRNNSIFTNALWDLFAILSTWQKKREFDEKGLTLELSAHSPSDSKHLFKELDSRINDTAWSRNEDGYKEQPHDPTHGWGDGLRVQWISEGDKMRVFGHPDGLKFNLRAQSARKMRTLPKLRLVKTLVIRRQFYRAFSVSKALQPIIKSLTQLENFTYEAWRGINTKHYSGRKTRDDENNILFLDVFKYRRSLRKVAIFEDYIESDDEETELETEPERNTLLGEDLARSSRNFEDLHASINVDAKDFFYAFWPGANPKYKNEVKWKNLKYLSLTSLFLNPADYNQLIQTAALAAQRMPQLEVMELWNGGEGYACIFRYERRINQPRIQLLSTWLGQLGTQEKESWRIVASEHSDYHELQTEQIHLETDLMEGYISVLSYLVLKGRLLNAISLQQKQMEIRSL</sequence>
<organism evidence="2 3">
    <name type="scientific">Scytalidium lignicola</name>
    <name type="common">Hyphomycete</name>
    <dbReference type="NCBI Taxonomy" id="5539"/>
    <lineage>
        <taxon>Eukaryota</taxon>
        <taxon>Fungi</taxon>
        <taxon>Dikarya</taxon>
        <taxon>Ascomycota</taxon>
        <taxon>Pezizomycotina</taxon>
        <taxon>Leotiomycetes</taxon>
        <taxon>Leotiomycetes incertae sedis</taxon>
        <taxon>Scytalidium</taxon>
    </lineage>
</organism>
<dbReference type="Proteomes" id="UP000258309">
    <property type="component" value="Unassembled WGS sequence"/>
</dbReference>
<dbReference type="AlphaFoldDB" id="A0A3E2HFT0"/>
<keyword evidence="3" id="KW-1185">Reference proteome</keyword>
<dbReference type="Pfam" id="PF20183">
    <property type="entry name" value="DUF6546"/>
    <property type="match status" value="1"/>
</dbReference>
<accession>A0A3E2HFT0</accession>
<dbReference type="EMBL" id="NCSJ02000058">
    <property type="protein sequence ID" value="RFU32270.1"/>
    <property type="molecule type" value="Genomic_DNA"/>
</dbReference>
<dbReference type="OMA" id="QVDMEAQ"/>
<name>A0A3E2HFT0_SCYLI</name>
<proteinExistence type="predicted"/>
<dbReference type="InterPro" id="IPR046676">
    <property type="entry name" value="DUF6546"/>
</dbReference>
<feature type="non-terminal residue" evidence="2">
    <location>
        <position position="1"/>
    </location>
</feature>
<dbReference type="STRING" id="5539.A0A3E2HFT0"/>
<evidence type="ECO:0000313" key="2">
    <source>
        <dbReference type="EMBL" id="RFU32270.1"/>
    </source>
</evidence>
<gene>
    <name evidence="2" type="ORF">B7463_g4081</name>
</gene>
<evidence type="ECO:0000313" key="3">
    <source>
        <dbReference type="Proteomes" id="UP000258309"/>
    </source>
</evidence>
<feature type="domain" description="DUF6546" evidence="1">
    <location>
        <begin position="305"/>
        <end position="501"/>
    </location>
</feature>
<feature type="non-terminal residue" evidence="2">
    <location>
        <position position="516"/>
    </location>
</feature>
<protein>
    <recommendedName>
        <fullName evidence="1">DUF6546 domain-containing protein</fullName>
    </recommendedName>
</protein>
<reference evidence="2 3" key="1">
    <citation type="submission" date="2018-05" db="EMBL/GenBank/DDBJ databases">
        <title>Draft genome sequence of Scytalidium lignicola DSM 105466, a ubiquitous saprotrophic fungus.</title>
        <authorList>
            <person name="Buettner E."/>
            <person name="Gebauer A.M."/>
            <person name="Hofrichter M."/>
            <person name="Liers C."/>
            <person name="Kellner H."/>
        </authorList>
    </citation>
    <scope>NUCLEOTIDE SEQUENCE [LARGE SCALE GENOMIC DNA]</scope>
    <source>
        <strain evidence="2 3">DSM 105466</strain>
    </source>
</reference>
<comment type="caution">
    <text evidence="2">The sequence shown here is derived from an EMBL/GenBank/DDBJ whole genome shotgun (WGS) entry which is preliminary data.</text>
</comment>